<dbReference type="InterPro" id="IPR014782">
    <property type="entry name" value="Peptidase_M1_dom"/>
</dbReference>
<keyword evidence="5" id="KW-0378">Hydrolase</keyword>
<dbReference type="InterPro" id="IPR027268">
    <property type="entry name" value="Peptidase_M4/M1_CTD_sf"/>
</dbReference>
<dbReference type="InterPro" id="IPR045357">
    <property type="entry name" value="Aminopeptidase_N-like_N"/>
</dbReference>
<evidence type="ECO:0000313" key="11">
    <source>
        <dbReference type="Proteomes" id="UP001217089"/>
    </source>
</evidence>
<evidence type="ECO:0000256" key="2">
    <source>
        <dbReference type="ARBA" id="ARBA00010136"/>
    </source>
</evidence>
<dbReference type="PANTHER" id="PTHR11533:SF299">
    <property type="entry name" value="AMINOPEPTIDASE"/>
    <property type="match status" value="1"/>
</dbReference>
<comment type="similarity">
    <text evidence="2">Belongs to the peptidase M1 family.</text>
</comment>
<organism evidence="10 11">
    <name type="scientific">Tegillarca granosa</name>
    <name type="common">Malaysian cockle</name>
    <name type="synonym">Anadara granosa</name>
    <dbReference type="NCBI Taxonomy" id="220873"/>
    <lineage>
        <taxon>Eukaryota</taxon>
        <taxon>Metazoa</taxon>
        <taxon>Spiralia</taxon>
        <taxon>Lophotrochozoa</taxon>
        <taxon>Mollusca</taxon>
        <taxon>Bivalvia</taxon>
        <taxon>Autobranchia</taxon>
        <taxon>Pteriomorphia</taxon>
        <taxon>Arcoida</taxon>
        <taxon>Arcoidea</taxon>
        <taxon>Arcidae</taxon>
        <taxon>Tegillarca</taxon>
    </lineage>
</organism>
<dbReference type="Gene3D" id="1.10.390.10">
    <property type="entry name" value="Neutral Protease Domain 2"/>
    <property type="match status" value="1"/>
</dbReference>
<protein>
    <submittedName>
        <fullName evidence="10">Uncharacterized protein</fullName>
    </submittedName>
</protein>
<dbReference type="InterPro" id="IPR034016">
    <property type="entry name" value="M1_APN-typ"/>
</dbReference>
<dbReference type="InterPro" id="IPR001930">
    <property type="entry name" value="Peptidase_M1"/>
</dbReference>
<evidence type="ECO:0000256" key="3">
    <source>
        <dbReference type="ARBA" id="ARBA00022670"/>
    </source>
</evidence>
<evidence type="ECO:0000256" key="6">
    <source>
        <dbReference type="ARBA" id="ARBA00022833"/>
    </source>
</evidence>
<comment type="cofactor">
    <cofactor evidence="1">
        <name>Zn(2+)</name>
        <dbReference type="ChEBI" id="CHEBI:29105"/>
    </cofactor>
</comment>
<dbReference type="InterPro" id="IPR042097">
    <property type="entry name" value="Aminopeptidase_N-like_N_sf"/>
</dbReference>
<reference evidence="10 11" key="1">
    <citation type="submission" date="2022-12" db="EMBL/GenBank/DDBJ databases">
        <title>Chromosome-level genome of Tegillarca granosa.</title>
        <authorList>
            <person name="Kim J."/>
        </authorList>
    </citation>
    <scope>NUCLEOTIDE SEQUENCE [LARGE SCALE GENOMIC DNA]</scope>
    <source>
        <strain evidence="10">Teg-2019</strain>
        <tissue evidence="10">Adductor muscle</tissue>
    </source>
</reference>
<evidence type="ECO:0000313" key="10">
    <source>
        <dbReference type="EMBL" id="KAJ8311696.1"/>
    </source>
</evidence>
<proteinExistence type="inferred from homology"/>
<dbReference type="InterPro" id="IPR050344">
    <property type="entry name" value="Peptidase_M1_aminopeptidases"/>
</dbReference>
<feature type="domain" description="Aminopeptidase N-like N-terminal" evidence="9">
    <location>
        <begin position="3"/>
        <end position="102"/>
    </location>
</feature>
<dbReference type="Gene3D" id="2.60.40.1730">
    <property type="entry name" value="tricorn interacting facor f3 domain"/>
    <property type="match status" value="1"/>
</dbReference>
<evidence type="ECO:0000259" key="9">
    <source>
        <dbReference type="Pfam" id="PF17900"/>
    </source>
</evidence>
<dbReference type="SUPFAM" id="SSF55486">
    <property type="entry name" value="Metalloproteases ('zincins'), catalytic domain"/>
    <property type="match status" value="1"/>
</dbReference>
<feature type="domain" description="Peptidase M1 membrane alanine aminopeptidase" evidence="8">
    <location>
        <begin position="136"/>
        <end position="357"/>
    </location>
</feature>
<evidence type="ECO:0000256" key="4">
    <source>
        <dbReference type="ARBA" id="ARBA00022723"/>
    </source>
</evidence>
<keyword evidence="6" id="KW-0862">Zinc</keyword>
<dbReference type="EMBL" id="JARBDR010000496">
    <property type="protein sequence ID" value="KAJ8311696.1"/>
    <property type="molecule type" value="Genomic_DNA"/>
</dbReference>
<evidence type="ECO:0000256" key="7">
    <source>
        <dbReference type="ARBA" id="ARBA00023049"/>
    </source>
</evidence>
<dbReference type="SUPFAM" id="SSF63737">
    <property type="entry name" value="Leukotriene A4 hydrolase N-terminal domain"/>
    <property type="match status" value="1"/>
</dbReference>
<dbReference type="Pfam" id="PF01433">
    <property type="entry name" value="Peptidase_M1"/>
    <property type="match status" value="1"/>
</dbReference>
<dbReference type="Proteomes" id="UP001217089">
    <property type="component" value="Unassembled WGS sequence"/>
</dbReference>
<dbReference type="CDD" id="cd09601">
    <property type="entry name" value="M1_APN-Q_like"/>
    <property type="match status" value="1"/>
</dbReference>
<feature type="non-terminal residue" evidence="10">
    <location>
        <position position="398"/>
    </location>
</feature>
<gene>
    <name evidence="10" type="ORF">KUTeg_011051</name>
</gene>
<dbReference type="PANTHER" id="PTHR11533">
    <property type="entry name" value="PROTEASE M1 ZINC METALLOPROTEASE"/>
    <property type="match status" value="1"/>
</dbReference>
<keyword evidence="3" id="KW-0645">Protease</keyword>
<keyword evidence="11" id="KW-1185">Reference proteome</keyword>
<evidence type="ECO:0000259" key="8">
    <source>
        <dbReference type="Pfam" id="PF01433"/>
    </source>
</evidence>
<keyword evidence="7" id="KW-0482">Metalloprotease</keyword>
<dbReference type="PRINTS" id="PR00756">
    <property type="entry name" value="ALADIPTASE"/>
</dbReference>
<keyword evidence="4" id="KW-0479">Metal-binding</keyword>
<name>A0ABQ9F661_TEGGR</name>
<comment type="caution">
    <text evidence="10">The sequence shown here is derived from an EMBL/GenBank/DDBJ whole genome shotgun (WGS) entry which is preliminary data.</text>
</comment>
<accession>A0ABQ9F661</accession>
<dbReference type="Pfam" id="PF17900">
    <property type="entry name" value="Peptidase_M1_N"/>
    <property type="match status" value="1"/>
</dbReference>
<evidence type="ECO:0000256" key="5">
    <source>
        <dbReference type="ARBA" id="ARBA00022801"/>
    </source>
</evidence>
<sequence>MVIKFEAKLVKKLSGFYLSSYTSQTGEVRYLGTTQMEPTGAREAFPCFDEPAMKAEFSLTIVREKKYITLFNTRLKSSARYDKGVDLMVDSFESSVKMSTYLVAFIVAPNYSYLNSTTKGNVRVYAPDELIDRAKFALQAAVTVLDYYDKLYAIKYPLPKQDLIAIPDFSAGAMENWGLITYRMTSILYDPVSSSSSDQQWVATVVAHELAHQWFGDLVTLKWWNDLWLNEGFASFMEYLGTDQVAKAIGKKWQMNDQFIKSDLQRAMFFDSLKSSHPIEVQVKNPDEINDLFDDISYSKGSSIIRMLRDVMGVERFNSGITAYLKKYKYGNTVTKDLWNSLSQGTSIDVALIMDTWTKQMGYPVINVKRSGNTITLTQERYLLYPNSTDTGEFSSPF</sequence>
<evidence type="ECO:0000256" key="1">
    <source>
        <dbReference type="ARBA" id="ARBA00001947"/>
    </source>
</evidence>